<feature type="region of interest" description="Disordered" evidence="1">
    <location>
        <begin position="190"/>
        <end position="261"/>
    </location>
</feature>
<evidence type="ECO:0000313" key="2">
    <source>
        <dbReference type="EMBL" id="AEO60095.1"/>
    </source>
</evidence>
<protein>
    <submittedName>
        <fullName evidence="2">Uncharacterized protein</fullName>
    </submittedName>
</protein>
<dbReference type="eggNOG" id="ENOG502R5NI">
    <property type="taxonomic scope" value="Eukaryota"/>
</dbReference>
<evidence type="ECO:0000256" key="1">
    <source>
        <dbReference type="SAM" id="MobiDB-lite"/>
    </source>
</evidence>
<dbReference type="EMBL" id="CP003006">
    <property type="protein sequence ID" value="AEO60095.1"/>
    <property type="molecule type" value="Genomic_DNA"/>
</dbReference>
<feature type="compositionally biased region" description="Low complexity" evidence="1">
    <location>
        <begin position="247"/>
        <end position="258"/>
    </location>
</feature>
<feature type="region of interest" description="Disordered" evidence="1">
    <location>
        <begin position="364"/>
        <end position="389"/>
    </location>
</feature>
<dbReference type="HOGENOM" id="CLU_607182_0_0_1"/>
<gene>
    <name evidence="2" type="ORF">MYCTH_2308947</name>
</gene>
<dbReference type="GeneID" id="11511100"/>
<organism evidence="2 3">
    <name type="scientific">Thermothelomyces thermophilus (strain ATCC 42464 / BCRC 31852 / DSM 1799)</name>
    <name type="common">Sporotrichum thermophile</name>
    <dbReference type="NCBI Taxonomy" id="573729"/>
    <lineage>
        <taxon>Eukaryota</taxon>
        <taxon>Fungi</taxon>
        <taxon>Dikarya</taxon>
        <taxon>Ascomycota</taxon>
        <taxon>Pezizomycotina</taxon>
        <taxon>Sordariomycetes</taxon>
        <taxon>Sordariomycetidae</taxon>
        <taxon>Sordariales</taxon>
        <taxon>Chaetomiaceae</taxon>
        <taxon>Thermothelomyces</taxon>
    </lineage>
</organism>
<dbReference type="InParanoid" id="G2QKI9"/>
<accession>G2QKI9</accession>
<dbReference type="VEuPathDB" id="FungiDB:MYCTH_2308947"/>
<dbReference type="Proteomes" id="UP000007322">
    <property type="component" value="Chromosome 5"/>
</dbReference>
<feature type="compositionally biased region" description="Polar residues" evidence="1">
    <location>
        <begin position="1"/>
        <end position="11"/>
    </location>
</feature>
<feature type="region of interest" description="Disordered" evidence="1">
    <location>
        <begin position="1"/>
        <end position="61"/>
    </location>
</feature>
<dbReference type="AlphaFoldDB" id="G2QKI9"/>
<sequence length="451" mass="50205">MKPNFLPSSPNRGLLGSNKRGFFNDLQESPTARRAKRVRKNRKRRSKRSEDKRLELEKWSSVDSPWAHSPIIQNQTSDMPALPLSLKEEDEITHALMSGEEDINEDQKERSKNIGANEIKNPGNWAEHRPDEGLRYPIDDGIYKIPAAPGPSNPKIIHQHAYEPRELTPLGGLVPNRDYTFRAYPNPVPTHLPPFVQTSEEPRRKKCAESTTAVMSRKSDRATAPFPDTPQPSKEEPTIASSPIQPTATAHKTTATATETERDVLTVPTSTKTLKAINKRLKALETGLAASSASRRAAKKDQILPRKEIEALRTDIARLHDRLDRDELRAAFRHSMLFNSLTKLAGDVGALSGEVALLLAGDRREQAERDHPAEGATEGGQGAGAGTPRAAVVARDSRYRLTKSMQQSRKTLEQCLRRYTEDMNRAESKDDVVKYGGLVVQYAGDLFKTFG</sequence>
<name>G2QKI9_THET4</name>
<proteinExistence type="predicted"/>
<feature type="compositionally biased region" description="Basic residues" evidence="1">
    <location>
        <begin position="33"/>
        <end position="47"/>
    </location>
</feature>
<feature type="compositionally biased region" description="Basic and acidic residues" evidence="1">
    <location>
        <begin position="364"/>
        <end position="373"/>
    </location>
</feature>
<dbReference type="RefSeq" id="XP_003665340.1">
    <property type="nucleotide sequence ID" value="XM_003665292.1"/>
</dbReference>
<feature type="compositionally biased region" description="Basic and acidic residues" evidence="1">
    <location>
        <begin position="48"/>
        <end position="60"/>
    </location>
</feature>
<evidence type="ECO:0000313" key="3">
    <source>
        <dbReference type="Proteomes" id="UP000007322"/>
    </source>
</evidence>
<keyword evidence="3" id="KW-1185">Reference proteome</keyword>
<reference evidence="2 3" key="1">
    <citation type="journal article" date="2011" name="Nat. Biotechnol.">
        <title>Comparative genomic analysis of the thermophilic biomass-degrading fungi Myceliophthora thermophila and Thielavia terrestris.</title>
        <authorList>
            <person name="Berka R.M."/>
            <person name="Grigoriev I.V."/>
            <person name="Otillar R."/>
            <person name="Salamov A."/>
            <person name="Grimwood J."/>
            <person name="Reid I."/>
            <person name="Ishmael N."/>
            <person name="John T."/>
            <person name="Darmond C."/>
            <person name="Moisan M.-C."/>
            <person name="Henrissat B."/>
            <person name="Coutinho P.M."/>
            <person name="Lombard V."/>
            <person name="Natvig D.O."/>
            <person name="Lindquist E."/>
            <person name="Schmutz J."/>
            <person name="Lucas S."/>
            <person name="Harris P."/>
            <person name="Powlowski J."/>
            <person name="Bellemare A."/>
            <person name="Taylor D."/>
            <person name="Butler G."/>
            <person name="de Vries R.P."/>
            <person name="Allijn I.E."/>
            <person name="van den Brink J."/>
            <person name="Ushinsky S."/>
            <person name="Storms R."/>
            <person name="Powell A.J."/>
            <person name="Paulsen I.T."/>
            <person name="Elbourne L.D.H."/>
            <person name="Baker S.E."/>
            <person name="Magnuson J."/>
            <person name="LaBoissiere S."/>
            <person name="Clutterbuck A.J."/>
            <person name="Martinez D."/>
            <person name="Wogulis M."/>
            <person name="de Leon A.L."/>
            <person name="Rey M.W."/>
            <person name="Tsang A."/>
        </authorList>
    </citation>
    <scope>NUCLEOTIDE SEQUENCE [LARGE SCALE GENOMIC DNA]</scope>
    <source>
        <strain evidence="3">ATCC 42464 / BCRC 31852 / DSM 1799</strain>
    </source>
</reference>
<dbReference type="OrthoDB" id="4590958at2759"/>
<dbReference type="KEGG" id="mtm:MYCTH_2308947"/>